<keyword evidence="3 5" id="KW-0479">Metal-binding</keyword>
<name>A0ABN7B716_9HEMI</name>
<gene>
    <name evidence="8" type="ORF">NTJ_11786</name>
</gene>
<keyword evidence="2 5" id="KW-0409">Iron storage</keyword>
<dbReference type="Gene3D" id="1.20.1260.10">
    <property type="match status" value="1"/>
</dbReference>
<dbReference type="Proteomes" id="UP001307889">
    <property type="component" value="Chromosome 10"/>
</dbReference>
<evidence type="ECO:0000256" key="2">
    <source>
        <dbReference type="ARBA" id="ARBA00022434"/>
    </source>
</evidence>
<dbReference type="SUPFAM" id="SSF47240">
    <property type="entry name" value="Ferritin-like"/>
    <property type="match status" value="1"/>
</dbReference>
<dbReference type="InterPro" id="IPR008331">
    <property type="entry name" value="Ferritin_DPS_dom"/>
</dbReference>
<dbReference type="InterPro" id="IPR009078">
    <property type="entry name" value="Ferritin-like_SF"/>
</dbReference>
<evidence type="ECO:0000256" key="3">
    <source>
        <dbReference type="ARBA" id="ARBA00022723"/>
    </source>
</evidence>
<feature type="signal peptide" evidence="6">
    <location>
        <begin position="1"/>
        <end position="21"/>
    </location>
</feature>
<dbReference type="InterPro" id="IPR009040">
    <property type="entry name" value="Ferritin-like_diiron"/>
</dbReference>
<feature type="chain" id="PRO_5046490962" description="Ferritin" evidence="6">
    <location>
        <begin position="22"/>
        <end position="268"/>
    </location>
</feature>
<comment type="function">
    <text evidence="5">Stores iron in a soluble, non-toxic, readily available form. Important for iron homeostasis. Iron is taken up in the ferrous form and deposited as ferric hydroxides after oxidation.</text>
</comment>
<comment type="similarity">
    <text evidence="1 5">Belongs to the ferritin family.</text>
</comment>
<evidence type="ECO:0000256" key="4">
    <source>
        <dbReference type="ARBA" id="ARBA00023004"/>
    </source>
</evidence>
<dbReference type="CDD" id="cd01056">
    <property type="entry name" value="Euk_Ferritin"/>
    <property type="match status" value="1"/>
</dbReference>
<evidence type="ECO:0000259" key="7">
    <source>
        <dbReference type="PROSITE" id="PS50905"/>
    </source>
</evidence>
<evidence type="ECO:0000256" key="6">
    <source>
        <dbReference type="SAM" id="SignalP"/>
    </source>
</evidence>
<dbReference type="EMBL" id="AP028918">
    <property type="protein sequence ID" value="BES98970.1"/>
    <property type="molecule type" value="Genomic_DNA"/>
</dbReference>
<keyword evidence="6" id="KW-0732">Signal</keyword>
<keyword evidence="5" id="KW-0560">Oxidoreductase</keyword>
<evidence type="ECO:0000256" key="1">
    <source>
        <dbReference type="ARBA" id="ARBA00007513"/>
    </source>
</evidence>
<organism evidence="8 9">
    <name type="scientific">Nesidiocoris tenuis</name>
    <dbReference type="NCBI Taxonomy" id="355587"/>
    <lineage>
        <taxon>Eukaryota</taxon>
        <taxon>Metazoa</taxon>
        <taxon>Ecdysozoa</taxon>
        <taxon>Arthropoda</taxon>
        <taxon>Hexapoda</taxon>
        <taxon>Insecta</taxon>
        <taxon>Pterygota</taxon>
        <taxon>Neoptera</taxon>
        <taxon>Paraneoptera</taxon>
        <taxon>Hemiptera</taxon>
        <taxon>Heteroptera</taxon>
        <taxon>Panheteroptera</taxon>
        <taxon>Cimicomorpha</taxon>
        <taxon>Miridae</taxon>
        <taxon>Dicyphina</taxon>
        <taxon>Nesidiocoris</taxon>
    </lineage>
</organism>
<dbReference type="InterPro" id="IPR012347">
    <property type="entry name" value="Ferritin-like"/>
</dbReference>
<keyword evidence="4 5" id="KW-0408">Iron</keyword>
<reference evidence="8 9" key="1">
    <citation type="submission" date="2023-09" db="EMBL/GenBank/DDBJ databases">
        <title>Nesidiocoris tenuis whole genome shotgun sequence.</title>
        <authorList>
            <person name="Shibata T."/>
            <person name="Shimoda M."/>
            <person name="Kobayashi T."/>
            <person name="Uehara T."/>
        </authorList>
    </citation>
    <scope>NUCLEOTIDE SEQUENCE [LARGE SCALE GENOMIC DNA]</scope>
    <source>
        <strain evidence="8 9">Japan</strain>
    </source>
</reference>
<evidence type="ECO:0000313" key="8">
    <source>
        <dbReference type="EMBL" id="BES98970.1"/>
    </source>
</evidence>
<accession>A0ABN7B716</accession>
<dbReference type="PANTHER" id="PTHR11431">
    <property type="entry name" value="FERRITIN"/>
    <property type="match status" value="1"/>
</dbReference>
<protein>
    <recommendedName>
        <fullName evidence="5">Ferritin</fullName>
        <ecNumber evidence="5">1.16.3.1</ecNumber>
    </recommendedName>
</protein>
<proteinExistence type="inferred from homology"/>
<evidence type="ECO:0000256" key="5">
    <source>
        <dbReference type="RuleBase" id="RU361145"/>
    </source>
</evidence>
<sequence>MDYSAMKTYAVVLSLFVVVSAVNEKEQQFSNHLKCNLESKPSEGEILPTTDWIDIKDECVNLARKQIRMEFEAALAYFQLGAYFSQYDTNRPGFAKFFFDASTEERSHAIKVFDYLLMRGQLTTYHPDPQLHTLLMGTSTNKSTELSKLSEALKKKEVKGGLDALNMALKYEVAVTRSIKRMIKACENEEVLSESDKLSLEKDEARVAPNDYHMVDWLITDLLDEQLRGQRELAGRISTLYKMKEGYGVIADFLYDKKLLEELNSKAA</sequence>
<evidence type="ECO:0000313" key="9">
    <source>
        <dbReference type="Proteomes" id="UP001307889"/>
    </source>
</evidence>
<keyword evidence="9" id="KW-1185">Reference proteome</keyword>
<dbReference type="Pfam" id="PF00210">
    <property type="entry name" value="Ferritin"/>
    <property type="match status" value="1"/>
</dbReference>
<dbReference type="EC" id="1.16.3.1" evidence="5"/>
<dbReference type="PANTHER" id="PTHR11431:SF43">
    <property type="entry name" value="FERRITIN"/>
    <property type="match status" value="1"/>
</dbReference>
<dbReference type="PROSITE" id="PS50905">
    <property type="entry name" value="FERRITIN_LIKE"/>
    <property type="match status" value="1"/>
</dbReference>
<dbReference type="InterPro" id="IPR001519">
    <property type="entry name" value="Ferritin"/>
</dbReference>
<feature type="domain" description="Ferritin-like diiron" evidence="7">
    <location>
        <begin position="53"/>
        <end position="244"/>
    </location>
</feature>
<comment type="catalytic activity">
    <reaction evidence="5">
        <text>4 Fe(2+) + O2 + 4 H(+) = 4 Fe(3+) + 2 H2O</text>
        <dbReference type="Rhea" id="RHEA:11148"/>
        <dbReference type="ChEBI" id="CHEBI:15377"/>
        <dbReference type="ChEBI" id="CHEBI:15378"/>
        <dbReference type="ChEBI" id="CHEBI:15379"/>
        <dbReference type="ChEBI" id="CHEBI:29033"/>
        <dbReference type="ChEBI" id="CHEBI:29034"/>
        <dbReference type="EC" id="1.16.3.1"/>
    </reaction>
</comment>